<dbReference type="InterPro" id="IPR000889">
    <property type="entry name" value="Glutathione_peroxidase"/>
</dbReference>
<comment type="similarity">
    <text evidence="1 4">Belongs to the glutathione peroxidase family.</text>
</comment>
<dbReference type="GO" id="GO:0034599">
    <property type="term" value="P:cellular response to oxidative stress"/>
    <property type="evidence" value="ECO:0007669"/>
    <property type="project" value="TreeGrafter"/>
</dbReference>
<evidence type="ECO:0000256" key="3">
    <source>
        <dbReference type="ARBA" id="ARBA00023002"/>
    </source>
</evidence>
<dbReference type="AlphaFoldDB" id="A0A433A1P0"/>
<accession>A0A433A1P0</accession>
<dbReference type="Gene3D" id="3.40.30.10">
    <property type="entry name" value="Glutaredoxin"/>
    <property type="match status" value="1"/>
</dbReference>
<feature type="transmembrane region" description="Helical" evidence="5">
    <location>
        <begin position="114"/>
        <end position="136"/>
    </location>
</feature>
<evidence type="ECO:0000256" key="5">
    <source>
        <dbReference type="SAM" id="Phobius"/>
    </source>
</evidence>
<organism evidence="6 7">
    <name type="scientific">Jimgerdemannia flammicorona</name>
    <dbReference type="NCBI Taxonomy" id="994334"/>
    <lineage>
        <taxon>Eukaryota</taxon>
        <taxon>Fungi</taxon>
        <taxon>Fungi incertae sedis</taxon>
        <taxon>Mucoromycota</taxon>
        <taxon>Mucoromycotina</taxon>
        <taxon>Endogonomycetes</taxon>
        <taxon>Endogonales</taxon>
        <taxon>Endogonaceae</taxon>
        <taxon>Jimgerdemannia</taxon>
    </lineage>
</organism>
<protein>
    <recommendedName>
        <fullName evidence="4">Glutathione peroxidase</fullName>
    </recommendedName>
</protein>
<dbReference type="Proteomes" id="UP000268093">
    <property type="component" value="Unassembled WGS sequence"/>
</dbReference>
<name>A0A433A1P0_9FUNG</name>
<keyword evidence="3 4" id="KW-0560">Oxidoreductase</keyword>
<evidence type="ECO:0000313" key="7">
    <source>
        <dbReference type="Proteomes" id="UP000268093"/>
    </source>
</evidence>
<dbReference type="GO" id="GO:0004601">
    <property type="term" value="F:peroxidase activity"/>
    <property type="evidence" value="ECO:0007669"/>
    <property type="project" value="UniProtKB-KW"/>
</dbReference>
<reference evidence="6 7" key="1">
    <citation type="journal article" date="2018" name="New Phytol.">
        <title>Phylogenomics of Endogonaceae and evolution of mycorrhizas within Mucoromycota.</title>
        <authorList>
            <person name="Chang Y."/>
            <person name="Desiro A."/>
            <person name="Na H."/>
            <person name="Sandor L."/>
            <person name="Lipzen A."/>
            <person name="Clum A."/>
            <person name="Barry K."/>
            <person name="Grigoriev I.V."/>
            <person name="Martin F.M."/>
            <person name="Stajich J.E."/>
            <person name="Smith M.E."/>
            <person name="Bonito G."/>
            <person name="Spatafora J.W."/>
        </authorList>
    </citation>
    <scope>NUCLEOTIDE SEQUENCE [LARGE SCALE GENOMIC DNA]</scope>
    <source>
        <strain evidence="6 7">GMNB39</strain>
    </source>
</reference>
<evidence type="ECO:0000313" key="6">
    <source>
        <dbReference type="EMBL" id="RUO96601.1"/>
    </source>
</evidence>
<keyword evidence="5" id="KW-0812">Transmembrane</keyword>
<dbReference type="EMBL" id="RBNI01020462">
    <property type="protein sequence ID" value="RUO96601.1"/>
    <property type="molecule type" value="Genomic_DNA"/>
</dbReference>
<keyword evidence="2 4" id="KW-0575">Peroxidase</keyword>
<dbReference type="PROSITE" id="PS51355">
    <property type="entry name" value="GLUTATHIONE_PEROXID_3"/>
    <property type="match status" value="1"/>
</dbReference>
<evidence type="ECO:0000256" key="1">
    <source>
        <dbReference type="ARBA" id="ARBA00006926"/>
    </source>
</evidence>
<dbReference type="Pfam" id="PF00255">
    <property type="entry name" value="GSHPx"/>
    <property type="match status" value="1"/>
</dbReference>
<evidence type="ECO:0000256" key="4">
    <source>
        <dbReference type="RuleBase" id="RU000499"/>
    </source>
</evidence>
<dbReference type="PANTHER" id="PTHR11592">
    <property type="entry name" value="GLUTATHIONE PEROXIDASE"/>
    <property type="match status" value="1"/>
</dbReference>
<dbReference type="CDD" id="cd00340">
    <property type="entry name" value="GSH_Peroxidase"/>
    <property type="match status" value="1"/>
</dbReference>
<proteinExistence type="inferred from homology"/>
<dbReference type="OrthoDB" id="446890at2759"/>
<feature type="transmembrane region" description="Helical" evidence="5">
    <location>
        <begin position="28"/>
        <end position="45"/>
    </location>
</feature>
<dbReference type="InterPro" id="IPR029760">
    <property type="entry name" value="GPX_CS"/>
</dbReference>
<comment type="caution">
    <text evidence="6">The sequence shown here is derived from an EMBL/GenBank/DDBJ whole genome shotgun (WGS) entry which is preliminary data.</text>
</comment>
<gene>
    <name evidence="6" type="ORF">BC936DRAFT_141763</name>
</gene>
<keyword evidence="7" id="KW-1185">Reference proteome</keyword>
<dbReference type="InterPro" id="IPR036249">
    <property type="entry name" value="Thioredoxin-like_sf"/>
</dbReference>
<evidence type="ECO:0000256" key="2">
    <source>
        <dbReference type="ARBA" id="ARBA00022559"/>
    </source>
</evidence>
<dbReference type="PROSITE" id="PS00763">
    <property type="entry name" value="GLUTATHIONE_PEROXID_2"/>
    <property type="match status" value="1"/>
</dbReference>
<keyword evidence="5" id="KW-0472">Membrane</keyword>
<sequence>MSDKEKPRRRAPGQPWYQASFDAPDNNLYFVLAFLAVVVSLAFYADYGLRTHLGSAPNTGEIKSRFFDYSVTSITGEEWNLGELKGKVGIAISLSRRAEDYLALPKTINQFPELIFILMIYLISSRTQIVLAVNVASKCGFTNQYPGLENLYQTYKNRGLVVIGFPCNQFGGQEPAEEEEILTFCQSTYDVSFPLTQKMYVNPTIVFFYSRPDYFLFVSITQPTAYLTLPSNFYHSQVTSMARTSTQFTHSLRPQSRAC</sequence>
<dbReference type="PANTHER" id="PTHR11592:SF78">
    <property type="entry name" value="GLUTATHIONE PEROXIDASE"/>
    <property type="match status" value="1"/>
</dbReference>
<dbReference type="SUPFAM" id="SSF52833">
    <property type="entry name" value="Thioredoxin-like"/>
    <property type="match status" value="1"/>
</dbReference>
<dbReference type="PRINTS" id="PR01011">
    <property type="entry name" value="GLUTPROXDASE"/>
</dbReference>
<keyword evidence="5" id="KW-1133">Transmembrane helix</keyword>